<feature type="compositionally biased region" description="Basic residues" evidence="1">
    <location>
        <begin position="1"/>
        <end position="14"/>
    </location>
</feature>
<evidence type="ECO:0000313" key="3">
    <source>
        <dbReference type="Proteomes" id="UP000295083"/>
    </source>
</evidence>
<organism evidence="2 3">
    <name type="scientific">Colletotrichum spinosum</name>
    <dbReference type="NCBI Taxonomy" id="1347390"/>
    <lineage>
        <taxon>Eukaryota</taxon>
        <taxon>Fungi</taxon>
        <taxon>Dikarya</taxon>
        <taxon>Ascomycota</taxon>
        <taxon>Pezizomycotina</taxon>
        <taxon>Sordariomycetes</taxon>
        <taxon>Hypocreomycetidae</taxon>
        <taxon>Glomerellales</taxon>
        <taxon>Glomerellaceae</taxon>
        <taxon>Colletotrichum</taxon>
        <taxon>Colletotrichum orbiculare species complex</taxon>
    </lineage>
</organism>
<protein>
    <submittedName>
        <fullName evidence="2">Uncharacterized protein</fullName>
    </submittedName>
</protein>
<sequence>MSRRRRTQTRKMKAVKAGYYRPPHPPKALVQPATSHDGAPTFAAFDISVDTPEGSEAAVRLLRPPFGSSSYRRRRDGRPDRVEVVTLPLPQSCTDAGCVEASVRHHEEEIRSRMLMPHKPEAVSWFLPERFIDRRFARRFLAVNRLEDDGDNEVELASWKESLGKEEYKVEYAARSNPAASLGSFLIIDWQPRKWTWPTYHGRDYNPDKDTAMTSRWYGFEAFGHACMELLDAVGIFHCHFTPVGSLDAQLDGATRD</sequence>
<name>A0A4R8QY60_9PEZI</name>
<comment type="caution">
    <text evidence="2">The sequence shown here is derived from an EMBL/GenBank/DDBJ whole genome shotgun (WGS) entry which is preliminary data.</text>
</comment>
<feature type="region of interest" description="Disordered" evidence="1">
    <location>
        <begin position="1"/>
        <end position="34"/>
    </location>
</feature>
<dbReference type="Proteomes" id="UP000295083">
    <property type="component" value="Unassembled WGS sequence"/>
</dbReference>
<evidence type="ECO:0000313" key="2">
    <source>
        <dbReference type="EMBL" id="TDZ40003.1"/>
    </source>
</evidence>
<gene>
    <name evidence="2" type="ORF">C8035_v004894</name>
</gene>
<dbReference type="AlphaFoldDB" id="A0A4R8QY60"/>
<evidence type="ECO:0000256" key="1">
    <source>
        <dbReference type="SAM" id="MobiDB-lite"/>
    </source>
</evidence>
<reference evidence="2 3" key="1">
    <citation type="submission" date="2018-11" db="EMBL/GenBank/DDBJ databases">
        <title>Genome sequence and assembly of Colletotrichum spinosum.</title>
        <authorList>
            <person name="Gan P."/>
            <person name="Shirasu K."/>
        </authorList>
    </citation>
    <scope>NUCLEOTIDE SEQUENCE [LARGE SCALE GENOMIC DNA]</scope>
    <source>
        <strain evidence="2 3">CBS 515.97</strain>
    </source>
</reference>
<dbReference type="EMBL" id="QAPG01000007">
    <property type="protein sequence ID" value="TDZ40003.1"/>
    <property type="molecule type" value="Genomic_DNA"/>
</dbReference>
<accession>A0A4R8QY60</accession>
<keyword evidence="3" id="KW-1185">Reference proteome</keyword>
<proteinExistence type="predicted"/>